<proteinExistence type="predicted"/>
<dbReference type="EMBL" id="PP946910">
    <property type="protein sequence ID" value="XCG97329.1"/>
    <property type="molecule type" value="Genomic_DNA"/>
</dbReference>
<evidence type="ECO:0000313" key="1">
    <source>
        <dbReference type="EMBL" id="XCG97329.1"/>
    </source>
</evidence>
<protein>
    <recommendedName>
        <fullName evidence="2">Minor tail protein</fullName>
    </recommendedName>
</protein>
<reference evidence="1" key="1">
    <citation type="submission" date="2024-06" db="EMBL/GenBank/DDBJ databases">
        <authorList>
            <person name="Logan R."/>
            <person name="Biratu M.A."/>
            <person name="Chestnut P.R."/>
            <person name="Colombo E.M."/>
            <person name="Cuello R.A."/>
            <person name="Duno H.C."/>
            <person name="Karki J."/>
            <person name="Magloire W.D."/>
            <person name="Pozar I.R."/>
            <person name="Rearick M.C."/>
            <person name="Reed J.M."/>
            <person name="Waterman M.J.F."/>
        </authorList>
    </citation>
    <scope>NUCLEOTIDE SEQUENCE</scope>
</reference>
<accession>A0AAU8EHH4</accession>
<sequence length="144" mass="16338">MSNKDPRYNRGNLDAIDAPDMRMYVFIDRESETVRAAYSSDGQYDAFFDFEQGYMGSSLSDVNGTRTTYEQWFLQNAKSAEDYPESAFIVEVCIVDKPWDVEPYTGLSIESIRESAFAWLAAGAREVNETRVVEELLRTVSAAL</sequence>
<evidence type="ECO:0008006" key="2">
    <source>
        <dbReference type="Google" id="ProtNLM"/>
    </source>
</evidence>
<organism evidence="1">
    <name type="scientific">Microbacterium phage RicoCaldo</name>
    <dbReference type="NCBI Taxonomy" id="3230836"/>
    <lineage>
        <taxon>Viruses</taxon>
        <taxon>Duplodnaviria</taxon>
        <taxon>Heunggongvirae</taxon>
        <taxon>Uroviricota</taxon>
        <taxon>Caudoviricetes</taxon>
        <taxon>Eekayvirinae</taxon>
        <taxon>Akonivirus</taxon>
    </lineage>
</organism>
<name>A0AAU8EHH4_9CAUD</name>